<dbReference type="InterPro" id="IPR029066">
    <property type="entry name" value="PLP-binding_barrel"/>
</dbReference>
<dbReference type="Proteomes" id="UP001154420">
    <property type="component" value="Unassembled WGS sequence"/>
</dbReference>
<dbReference type="GO" id="GO:0008784">
    <property type="term" value="F:alanine racemase activity"/>
    <property type="evidence" value="ECO:0007669"/>
    <property type="project" value="UniProtKB-UniRule"/>
</dbReference>
<dbReference type="HAMAP" id="MF_01201">
    <property type="entry name" value="Ala_racemase"/>
    <property type="match status" value="1"/>
</dbReference>
<keyword evidence="2 4" id="KW-0663">Pyridoxal phosphate</keyword>
<evidence type="ECO:0000313" key="9">
    <source>
        <dbReference type="Proteomes" id="UP001154420"/>
    </source>
</evidence>
<evidence type="ECO:0000259" key="7">
    <source>
        <dbReference type="SMART" id="SM01005"/>
    </source>
</evidence>
<feature type="active site" description="Proton acceptor; specific for D-alanine" evidence="4">
    <location>
        <position position="39"/>
    </location>
</feature>
<evidence type="ECO:0000256" key="4">
    <source>
        <dbReference type="HAMAP-Rule" id="MF_01201"/>
    </source>
</evidence>
<dbReference type="EMBL" id="QZDT01000006">
    <property type="protein sequence ID" value="NBJ92155.1"/>
    <property type="molecule type" value="Genomic_DNA"/>
</dbReference>
<dbReference type="FunFam" id="3.20.20.10:FF:000002">
    <property type="entry name" value="Alanine racemase"/>
    <property type="match status" value="1"/>
</dbReference>
<comment type="caution">
    <text evidence="8">The sequence shown here is derived from an EMBL/GenBank/DDBJ whole genome shotgun (WGS) entry which is preliminary data.</text>
</comment>
<dbReference type="InterPro" id="IPR000821">
    <property type="entry name" value="Ala_racemase"/>
</dbReference>
<dbReference type="PANTHER" id="PTHR30511:SF0">
    <property type="entry name" value="ALANINE RACEMASE, CATABOLIC-RELATED"/>
    <property type="match status" value="1"/>
</dbReference>
<feature type="binding site" evidence="4 6">
    <location>
        <position position="323"/>
    </location>
    <ligand>
        <name>substrate</name>
    </ligand>
</feature>
<dbReference type="InterPro" id="IPR011079">
    <property type="entry name" value="Ala_racemase_C"/>
</dbReference>
<feature type="binding site" evidence="4 6">
    <location>
        <position position="143"/>
    </location>
    <ligand>
        <name>substrate</name>
    </ligand>
</feature>
<keyword evidence="9" id="KW-1185">Reference proteome</keyword>
<name>A0A9X5GRL3_9FIRM</name>
<dbReference type="PRINTS" id="PR00992">
    <property type="entry name" value="ALARACEMASE"/>
</dbReference>
<accession>A0A9X5GRL3</accession>
<evidence type="ECO:0000256" key="1">
    <source>
        <dbReference type="ARBA" id="ARBA00001933"/>
    </source>
</evidence>
<dbReference type="GO" id="GO:0005829">
    <property type="term" value="C:cytosol"/>
    <property type="evidence" value="ECO:0007669"/>
    <property type="project" value="TreeGrafter"/>
</dbReference>
<dbReference type="InterPro" id="IPR009006">
    <property type="entry name" value="Ala_racemase/Decarboxylase_C"/>
</dbReference>
<dbReference type="Gene3D" id="2.40.37.10">
    <property type="entry name" value="Lyase, Ornithine Decarboxylase, Chain A, domain 1"/>
    <property type="match status" value="1"/>
</dbReference>
<comment type="cofactor">
    <cofactor evidence="1 4 5">
        <name>pyridoxal 5'-phosphate</name>
        <dbReference type="ChEBI" id="CHEBI:597326"/>
    </cofactor>
</comment>
<dbReference type="OrthoDB" id="9813814at2"/>
<dbReference type="SUPFAM" id="SSF51419">
    <property type="entry name" value="PLP-binding barrel"/>
    <property type="match status" value="1"/>
</dbReference>
<dbReference type="GO" id="GO:0009252">
    <property type="term" value="P:peptidoglycan biosynthetic process"/>
    <property type="evidence" value="ECO:0007669"/>
    <property type="project" value="TreeGrafter"/>
</dbReference>
<evidence type="ECO:0000313" key="8">
    <source>
        <dbReference type="EMBL" id="NBJ92155.1"/>
    </source>
</evidence>
<evidence type="ECO:0000256" key="2">
    <source>
        <dbReference type="ARBA" id="ARBA00022898"/>
    </source>
</evidence>
<evidence type="ECO:0000256" key="3">
    <source>
        <dbReference type="ARBA" id="ARBA00023235"/>
    </source>
</evidence>
<dbReference type="Pfam" id="PF01168">
    <property type="entry name" value="Ala_racemase_N"/>
    <property type="match status" value="1"/>
</dbReference>
<dbReference type="CDD" id="cd00430">
    <property type="entry name" value="PLPDE_III_AR"/>
    <property type="match status" value="1"/>
</dbReference>
<evidence type="ECO:0000256" key="6">
    <source>
        <dbReference type="PIRSR" id="PIRSR600821-52"/>
    </source>
</evidence>
<feature type="modified residue" description="N6-(pyridoxal phosphate)lysine" evidence="4 5">
    <location>
        <position position="39"/>
    </location>
</feature>
<dbReference type="InterPro" id="IPR020622">
    <property type="entry name" value="Ala_racemase_pyridoxalP-BS"/>
</dbReference>
<dbReference type="NCBIfam" id="TIGR00492">
    <property type="entry name" value="alr"/>
    <property type="match status" value="1"/>
</dbReference>
<dbReference type="PANTHER" id="PTHR30511">
    <property type="entry name" value="ALANINE RACEMASE"/>
    <property type="match status" value="1"/>
</dbReference>
<dbReference type="SUPFAM" id="SSF50621">
    <property type="entry name" value="Alanine racemase C-terminal domain-like"/>
    <property type="match status" value="1"/>
</dbReference>
<comment type="catalytic activity">
    <reaction evidence="4">
        <text>L-alanine = D-alanine</text>
        <dbReference type="Rhea" id="RHEA:20249"/>
        <dbReference type="ChEBI" id="CHEBI:57416"/>
        <dbReference type="ChEBI" id="CHEBI:57972"/>
        <dbReference type="EC" id="5.1.1.1"/>
    </reaction>
</comment>
<comment type="pathway">
    <text evidence="4">Amino-acid biosynthesis; D-alanine biosynthesis; D-alanine from L-alanine: step 1/1.</text>
</comment>
<evidence type="ECO:0000256" key="5">
    <source>
        <dbReference type="PIRSR" id="PIRSR600821-50"/>
    </source>
</evidence>
<dbReference type="EC" id="5.1.1.1" evidence="4"/>
<dbReference type="Pfam" id="PF00842">
    <property type="entry name" value="Ala_racemase_C"/>
    <property type="match status" value="1"/>
</dbReference>
<keyword evidence="3 4" id="KW-0413">Isomerase</keyword>
<dbReference type="PROSITE" id="PS00395">
    <property type="entry name" value="ALANINE_RACEMASE"/>
    <property type="match status" value="1"/>
</dbReference>
<comment type="function">
    <text evidence="4">Catalyzes the interconversion of L-alanine and D-alanine. May also act on other amino acids.</text>
</comment>
<organism evidence="8 9">
    <name type="scientific">Parablautia muri</name>
    <dbReference type="NCBI Taxonomy" id="2320879"/>
    <lineage>
        <taxon>Bacteria</taxon>
        <taxon>Bacillati</taxon>
        <taxon>Bacillota</taxon>
        <taxon>Clostridia</taxon>
        <taxon>Lachnospirales</taxon>
        <taxon>Lachnospiraceae</taxon>
        <taxon>Parablautia</taxon>
    </lineage>
</organism>
<dbReference type="InterPro" id="IPR001608">
    <property type="entry name" value="Ala_racemase_N"/>
</dbReference>
<dbReference type="Gene3D" id="3.20.20.10">
    <property type="entry name" value="Alanine racemase"/>
    <property type="match status" value="1"/>
</dbReference>
<protein>
    <recommendedName>
        <fullName evidence="4">Alanine racemase</fullName>
        <ecNumber evidence="4">5.1.1.1</ecNumber>
    </recommendedName>
</protein>
<dbReference type="GO" id="GO:0030632">
    <property type="term" value="P:D-alanine biosynthetic process"/>
    <property type="evidence" value="ECO:0007669"/>
    <property type="project" value="UniProtKB-UniRule"/>
</dbReference>
<dbReference type="GO" id="GO:0030170">
    <property type="term" value="F:pyridoxal phosphate binding"/>
    <property type="evidence" value="ECO:0007669"/>
    <property type="project" value="UniProtKB-UniRule"/>
</dbReference>
<feature type="domain" description="Alanine racemase C-terminal" evidence="7">
    <location>
        <begin position="254"/>
        <end position="382"/>
    </location>
</feature>
<feature type="active site" description="Proton acceptor; specific for L-alanine" evidence="4">
    <location>
        <position position="275"/>
    </location>
</feature>
<dbReference type="RefSeq" id="WP_160559223.1">
    <property type="nucleotide sequence ID" value="NZ_QZDT01000006.1"/>
</dbReference>
<dbReference type="SMART" id="SM01005">
    <property type="entry name" value="Ala_racemase_C"/>
    <property type="match status" value="1"/>
</dbReference>
<comment type="similarity">
    <text evidence="4">Belongs to the alanine racemase family.</text>
</comment>
<gene>
    <name evidence="8" type="primary">alr</name>
    <name evidence="8" type="ORF">D5281_06010</name>
</gene>
<sequence length="397" mass="43744">MTDKFQRICAKVDLDAVRHNVKNMKANLTPGTEIMAVVKADGYGHGAVPIARELEPLTEIAGFAVATAQEAFILRDARIKKPILVLGHTFPCSYERMIREEIRFTVFRYDTLEALSKITSDLAGEGTFKKARVHIKVDTGMSRIGVRADGEGLDFVKKALETEGILVEGIFTHMARADEEDKSAAKKQIALFSDFLRRIEEETGRRIPVRHCSNSAGILELPEADFDLVRAGIAIYGLWPSGEMKRDTVCLMPVLSLYSTIVYVKEIEAGTAVSYGGTFVAPERMRIATVPVGYGDGYPRGLSGKGFVLVCGKKAPILGRVCMDQLMIDVTDIPQALEGEQVTLIGRDGREQITMELLGDLSGRFHYEFACGLGKRVPRIYIKEGKVLSISDGCQDF</sequence>
<reference evidence="8" key="1">
    <citation type="submission" date="2018-09" db="EMBL/GenBank/DDBJ databases">
        <title>Murine metabolic-syndrome-specific gut microbial biobank.</title>
        <authorList>
            <person name="Liu C."/>
        </authorList>
    </citation>
    <scope>NUCLEOTIDE SEQUENCE</scope>
    <source>
        <strain evidence="8">D42-62</strain>
    </source>
</reference>
<dbReference type="AlphaFoldDB" id="A0A9X5GRL3"/>
<proteinExistence type="inferred from homology"/>